<keyword evidence="1" id="KW-0464">Manganese</keyword>
<dbReference type="InterPro" id="IPR036457">
    <property type="entry name" value="PPM-type-like_dom_sf"/>
</dbReference>
<comment type="caution">
    <text evidence="4">The sequence shown here is derived from an EMBL/GenBank/DDBJ whole genome shotgun (WGS) entry which is preliminary data.</text>
</comment>
<dbReference type="SUPFAM" id="SSF81606">
    <property type="entry name" value="PP2C-like"/>
    <property type="match status" value="1"/>
</dbReference>
<evidence type="ECO:0000313" key="5">
    <source>
        <dbReference type="Proteomes" id="UP001140453"/>
    </source>
</evidence>
<evidence type="ECO:0000256" key="1">
    <source>
        <dbReference type="RuleBase" id="RU366020"/>
    </source>
</evidence>
<dbReference type="GO" id="GO:0004722">
    <property type="term" value="F:protein serine/threonine phosphatase activity"/>
    <property type="evidence" value="ECO:0007669"/>
    <property type="project" value="UniProtKB-EC"/>
</dbReference>
<feature type="compositionally biased region" description="Polar residues" evidence="2">
    <location>
        <begin position="53"/>
        <end position="86"/>
    </location>
</feature>
<dbReference type="OrthoDB" id="25675at2759"/>
<dbReference type="AlphaFoldDB" id="A0A9W8YWY7"/>
<comment type="cofactor">
    <cofactor evidence="1">
        <name>Mg(2+)</name>
        <dbReference type="ChEBI" id="CHEBI:18420"/>
    </cofactor>
</comment>
<dbReference type="EMBL" id="JAPEVB010000002">
    <property type="protein sequence ID" value="KAJ4394142.1"/>
    <property type="molecule type" value="Genomic_DNA"/>
</dbReference>
<dbReference type="GO" id="GO:0046872">
    <property type="term" value="F:metal ion binding"/>
    <property type="evidence" value="ECO:0007669"/>
    <property type="project" value="UniProtKB-UniRule"/>
</dbReference>
<comment type="catalytic activity">
    <reaction evidence="1">
        <text>O-phospho-L-threonyl-[protein] + H2O = L-threonyl-[protein] + phosphate</text>
        <dbReference type="Rhea" id="RHEA:47004"/>
        <dbReference type="Rhea" id="RHEA-COMP:11060"/>
        <dbReference type="Rhea" id="RHEA-COMP:11605"/>
        <dbReference type="ChEBI" id="CHEBI:15377"/>
        <dbReference type="ChEBI" id="CHEBI:30013"/>
        <dbReference type="ChEBI" id="CHEBI:43474"/>
        <dbReference type="ChEBI" id="CHEBI:61977"/>
        <dbReference type="EC" id="3.1.3.16"/>
    </reaction>
</comment>
<comment type="catalytic activity">
    <reaction evidence="1">
        <text>O-phospho-L-seryl-[protein] + H2O = L-seryl-[protein] + phosphate</text>
        <dbReference type="Rhea" id="RHEA:20629"/>
        <dbReference type="Rhea" id="RHEA-COMP:9863"/>
        <dbReference type="Rhea" id="RHEA-COMP:11604"/>
        <dbReference type="ChEBI" id="CHEBI:15377"/>
        <dbReference type="ChEBI" id="CHEBI:29999"/>
        <dbReference type="ChEBI" id="CHEBI:43474"/>
        <dbReference type="ChEBI" id="CHEBI:83421"/>
        <dbReference type="EC" id="3.1.3.16"/>
    </reaction>
</comment>
<dbReference type="FunFam" id="3.60.40.10:FF:000118">
    <property type="entry name" value="Phosphatase 2C-like domain-containing protein"/>
    <property type="match status" value="1"/>
</dbReference>
<evidence type="ECO:0000259" key="3">
    <source>
        <dbReference type="PROSITE" id="PS51746"/>
    </source>
</evidence>
<organism evidence="4 5">
    <name type="scientific">Gnomoniopsis smithogilvyi</name>
    <dbReference type="NCBI Taxonomy" id="1191159"/>
    <lineage>
        <taxon>Eukaryota</taxon>
        <taxon>Fungi</taxon>
        <taxon>Dikarya</taxon>
        <taxon>Ascomycota</taxon>
        <taxon>Pezizomycotina</taxon>
        <taxon>Sordariomycetes</taxon>
        <taxon>Sordariomycetidae</taxon>
        <taxon>Diaporthales</taxon>
        <taxon>Gnomoniaceae</taxon>
        <taxon>Gnomoniopsis</taxon>
    </lineage>
</organism>
<dbReference type="InterPro" id="IPR001932">
    <property type="entry name" value="PPM-type_phosphatase-like_dom"/>
</dbReference>
<feature type="region of interest" description="Disordered" evidence="2">
    <location>
        <begin position="45"/>
        <end position="94"/>
    </location>
</feature>
<dbReference type="EC" id="3.1.3.16" evidence="1"/>
<name>A0A9W8YWY7_9PEZI</name>
<keyword evidence="1" id="KW-0460">Magnesium</keyword>
<keyword evidence="1" id="KW-0479">Metal-binding</keyword>
<keyword evidence="5" id="KW-1185">Reference proteome</keyword>
<gene>
    <name evidence="4" type="ORF">N0V93_003359</name>
</gene>
<sequence length="435" mass="47878">MRRLFLPTQASIPYQFQQTLLCYSPHFSTQTWLLASRHDRVRSLATSAGAAQGSKTPVSESHMNSSGIDPSQTDSGQNHNRKPSQQAKDRTIPALSKLPYKFETGIALFAKRQPRPFPPPFLSPPSGSFSDPLSTHHRSRDRRPKVNGELIKGWTNGDDAAFASEYFIGANDGVGAWSARPRGHAGLWARLILHFWATAMSDDAGRIRAPGEQYSPDPIAYLQRAYEQTQEATGAPDWQGTTTATGAQLFYEAPTSNGTVADKDGTAPMLYITNLGDSQVMVIRPSSNELVFKTTEQWHWFDCPRQLGTNSPDTPTQNAVLEKVPIKEGDVVLAMSDGVIDNLWSHEIVENVCNSLKKWESGKITTMARWPDDTEDSGPMAFVAQELMLAAKVIALDPFAESPFMEHAIEEGLPSEGGKLDDISVVAARCMRNDD</sequence>
<comment type="similarity">
    <text evidence="1">Belongs to the PP2C family.</text>
</comment>
<dbReference type="Proteomes" id="UP001140453">
    <property type="component" value="Unassembled WGS sequence"/>
</dbReference>
<feature type="region of interest" description="Disordered" evidence="2">
    <location>
        <begin position="115"/>
        <end position="146"/>
    </location>
</feature>
<dbReference type="InterPro" id="IPR039123">
    <property type="entry name" value="PPTC7"/>
</dbReference>
<feature type="domain" description="PPM-type phosphatase" evidence="3">
    <location>
        <begin position="173"/>
        <end position="430"/>
    </location>
</feature>
<keyword evidence="1" id="KW-0904">Protein phosphatase</keyword>
<dbReference type="PROSITE" id="PS51746">
    <property type="entry name" value="PPM_2"/>
    <property type="match status" value="1"/>
</dbReference>
<dbReference type="Gene3D" id="3.60.40.10">
    <property type="entry name" value="PPM-type phosphatase domain"/>
    <property type="match status" value="1"/>
</dbReference>
<comment type="cofactor">
    <cofactor evidence="1">
        <name>Mn(2+)</name>
        <dbReference type="ChEBI" id="CHEBI:29035"/>
    </cofactor>
</comment>
<evidence type="ECO:0000313" key="4">
    <source>
        <dbReference type="EMBL" id="KAJ4394142.1"/>
    </source>
</evidence>
<dbReference type="PANTHER" id="PTHR12320:SF24">
    <property type="entry name" value="PROTEIN PHOSPHATASE"/>
    <property type="match status" value="1"/>
</dbReference>
<keyword evidence="1" id="KW-0378">Hydrolase</keyword>
<feature type="compositionally biased region" description="Basic residues" evidence="2">
    <location>
        <begin position="135"/>
        <end position="145"/>
    </location>
</feature>
<accession>A0A9W8YWY7</accession>
<feature type="compositionally biased region" description="Low complexity" evidence="2">
    <location>
        <begin position="124"/>
        <end position="133"/>
    </location>
</feature>
<protein>
    <recommendedName>
        <fullName evidence="1">Protein phosphatase</fullName>
        <ecNumber evidence="1">3.1.3.16</ecNumber>
    </recommendedName>
</protein>
<evidence type="ECO:0000256" key="2">
    <source>
        <dbReference type="SAM" id="MobiDB-lite"/>
    </source>
</evidence>
<reference evidence="4" key="1">
    <citation type="submission" date="2022-10" db="EMBL/GenBank/DDBJ databases">
        <title>Tapping the CABI collections for fungal endophytes: first genome assemblies for Collariella, Neodidymelliopsis, Ascochyta clinopodiicola, Didymella pomorum, Didymosphaeria variabile, Neocosmospora piperis and Neocucurbitaria cava.</title>
        <authorList>
            <person name="Hill R."/>
        </authorList>
    </citation>
    <scope>NUCLEOTIDE SEQUENCE</scope>
    <source>
        <strain evidence="4">IMI 355082</strain>
    </source>
</reference>
<dbReference type="PANTHER" id="PTHR12320">
    <property type="entry name" value="PROTEIN PHOSPHATASE 2C"/>
    <property type="match status" value="1"/>
</dbReference>
<proteinExistence type="inferred from homology"/>